<reference evidence="1 2" key="1">
    <citation type="journal article" date="2019" name="Genome Biol. Evol.">
        <title>Insights into the evolution of the New World diploid cottons (Gossypium, subgenus Houzingenia) based on genome sequencing.</title>
        <authorList>
            <person name="Grover C.E."/>
            <person name="Arick M.A. 2nd"/>
            <person name="Thrash A."/>
            <person name="Conover J.L."/>
            <person name="Sanders W.S."/>
            <person name="Peterson D.G."/>
            <person name="Frelichowski J.E."/>
            <person name="Scheffler J.A."/>
            <person name="Scheffler B.E."/>
            <person name="Wendel J.F."/>
        </authorList>
    </citation>
    <scope>NUCLEOTIDE SEQUENCE [LARGE SCALE GENOMIC DNA]</scope>
    <source>
        <strain evidence="1">185</strain>
        <tissue evidence="1">Leaf</tissue>
    </source>
</reference>
<dbReference type="AlphaFoldDB" id="A0A7J8X050"/>
<evidence type="ECO:0000313" key="1">
    <source>
        <dbReference type="EMBL" id="MBA0680169.1"/>
    </source>
</evidence>
<accession>A0A7J8X050</accession>
<organism evidence="1 2">
    <name type="scientific">Gossypium aridum</name>
    <name type="common">American cotton</name>
    <name type="synonym">Erioxylum aridum</name>
    <dbReference type="NCBI Taxonomy" id="34290"/>
    <lineage>
        <taxon>Eukaryota</taxon>
        <taxon>Viridiplantae</taxon>
        <taxon>Streptophyta</taxon>
        <taxon>Embryophyta</taxon>
        <taxon>Tracheophyta</taxon>
        <taxon>Spermatophyta</taxon>
        <taxon>Magnoliopsida</taxon>
        <taxon>eudicotyledons</taxon>
        <taxon>Gunneridae</taxon>
        <taxon>Pentapetalae</taxon>
        <taxon>rosids</taxon>
        <taxon>malvids</taxon>
        <taxon>Malvales</taxon>
        <taxon>Malvaceae</taxon>
        <taxon>Malvoideae</taxon>
        <taxon>Gossypium</taxon>
    </lineage>
</organism>
<dbReference type="EMBL" id="JABFAA010000004">
    <property type="protein sequence ID" value="MBA0680169.1"/>
    <property type="molecule type" value="Genomic_DNA"/>
</dbReference>
<gene>
    <name evidence="1" type="ORF">Goari_011881</name>
</gene>
<comment type="caution">
    <text evidence="1">The sequence shown here is derived from an EMBL/GenBank/DDBJ whole genome shotgun (WGS) entry which is preliminary data.</text>
</comment>
<dbReference type="Proteomes" id="UP000593577">
    <property type="component" value="Unassembled WGS sequence"/>
</dbReference>
<feature type="non-terminal residue" evidence="1">
    <location>
        <position position="1"/>
    </location>
</feature>
<keyword evidence="2" id="KW-1185">Reference proteome</keyword>
<sequence length="43" mass="5099">KFKLLNMIHIRKNTCHSLVIRGILKTSELKYGFQIKFRISGYC</sequence>
<name>A0A7J8X050_GOSAI</name>
<proteinExistence type="predicted"/>
<evidence type="ECO:0000313" key="2">
    <source>
        <dbReference type="Proteomes" id="UP000593577"/>
    </source>
</evidence>
<protein>
    <submittedName>
        <fullName evidence="1">Uncharacterized protein</fullName>
    </submittedName>
</protein>